<evidence type="ECO:0000313" key="2">
    <source>
        <dbReference type="EMBL" id="KAJ4981380.1"/>
    </source>
</evidence>
<proteinExistence type="predicted"/>
<dbReference type="EMBL" id="JAMYWD010000001">
    <property type="protein sequence ID" value="KAJ4981380.1"/>
    <property type="molecule type" value="Genomic_DNA"/>
</dbReference>
<evidence type="ECO:0000313" key="3">
    <source>
        <dbReference type="Proteomes" id="UP001141806"/>
    </source>
</evidence>
<dbReference type="Proteomes" id="UP001141806">
    <property type="component" value="Unassembled WGS sequence"/>
</dbReference>
<comment type="caution">
    <text evidence="2">The sequence shown here is derived from an EMBL/GenBank/DDBJ whole genome shotgun (WGS) entry which is preliminary data.</text>
</comment>
<sequence length="106" mass="11517">MCVYEGLGFGELQNTKGNKALAGTEDSRHSSEDSGTERSAHGDSRKASEIQVSPHLRSRCLTSVLLAALAGAQIRRRTRLLLASFPLYSYVSGCHRHLWQGISDGS</sequence>
<name>A0A9Q0L321_9MAGN</name>
<feature type="region of interest" description="Disordered" evidence="1">
    <location>
        <begin position="1"/>
        <end position="51"/>
    </location>
</feature>
<gene>
    <name evidence="2" type="ORF">NE237_032217</name>
</gene>
<evidence type="ECO:0000256" key="1">
    <source>
        <dbReference type="SAM" id="MobiDB-lite"/>
    </source>
</evidence>
<feature type="compositionally biased region" description="Basic and acidic residues" evidence="1">
    <location>
        <begin position="25"/>
        <end position="48"/>
    </location>
</feature>
<dbReference type="AlphaFoldDB" id="A0A9Q0L321"/>
<protein>
    <submittedName>
        <fullName evidence="2">Uncharacterized protein</fullName>
    </submittedName>
</protein>
<organism evidence="2 3">
    <name type="scientific">Protea cynaroides</name>
    <dbReference type="NCBI Taxonomy" id="273540"/>
    <lineage>
        <taxon>Eukaryota</taxon>
        <taxon>Viridiplantae</taxon>
        <taxon>Streptophyta</taxon>
        <taxon>Embryophyta</taxon>
        <taxon>Tracheophyta</taxon>
        <taxon>Spermatophyta</taxon>
        <taxon>Magnoliopsida</taxon>
        <taxon>Proteales</taxon>
        <taxon>Proteaceae</taxon>
        <taxon>Protea</taxon>
    </lineage>
</organism>
<keyword evidence="3" id="KW-1185">Reference proteome</keyword>
<accession>A0A9Q0L321</accession>
<reference evidence="2" key="1">
    <citation type="journal article" date="2023" name="Plant J.">
        <title>The genome of the king protea, Protea cynaroides.</title>
        <authorList>
            <person name="Chang J."/>
            <person name="Duong T.A."/>
            <person name="Schoeman C."/>
            <person name="Ma X."/>
            <person name="Roodt D."/>
            <person name="Barker N."/>
            <person name="Li Z."/>
            <person name="Van de Peer Y."/>
            <person name="Mizrachi E."/>
        </authorList>
    </citation>
    <scope>NUCLEOTIDE SEQUENCE</scope>
    <source>
        <tissue evidence="2">Young leaves</tissue>
    </source>
</reference>